<evidence type="ECO:0000313" key="2">
    <source>
        <dbReference type="Proteomes" id="UP000238081"/>
    </source>
</evidence>
<name>A0A2S7FF86_CLOBU</name>
<dbReference type="Proteomes" id="UP000238081">
    <property type="component" value="Unassembled WGS sequence"/>
</dbReference>
<evidence type="ECO:0000313" key="1">
    <source>
        <dbReference type="EMBL" id="PPV17747.1"/>
    </source>
</evidence>
<proteinExistence type="predicted"/>
<gene>
    <name evidence="1" type="ORF">AWN73_07015</name>
</gene>
<dbReference type="RefSeq" id="WP_043666691.1">
    <property type="nucleotide sequence ID" value="NZ_JSEG01000026.1"/>
</dbReference>
<dbReference type="EMBL" id="LRDH01000002">
    <property type="protein sequence ID" value="PPV17747.1"/>
    <property type="molecule type" value="Genomic_DNA"/>
</dbReference>
<comment type="caution">
    <text evidence="1">The sequence shown here is derived from an EMBL/GenBank/DDBJ whole genome shotgun (WGS) entry which is preliminary data.</text>
</comment>
<reference evidence="1 2" key="1">
    <citation type="submission" date="2016-01" db="EMBL/GenBank/DDBJ databases">
        <title>Characterization of the Clostridium difficile lineages that are prevalent in Hong Kong and China.</title>
        <authorList>
            <person name="Kwok J.S.-L."/>
            <person name="Lam W.-Y."/>
            <person name="Ip M."/>
            <person name="Chan T.-F."/>
            <person name="Hawkey P.M."/>
            <person name="Tsui S.K.-W."/>
        </authorList>
    </citation>
    <scope>NUCLEOTIDE SEQUENCE [LARGE SCALE GENOMIC DNA]</scope>
    <source>
        <strain evidence="1 2">300064</strain>
    </source>
</reference>
<sequence>MKEPQLKNKINTYLYLTGNCNDINSALEVLGIVRYEITNDIIYFGDILIEGSDENCIKAAVFRDSYEFNPSDCLNDMENTDFICLINFSKEKADEIKRVYGGKYIFNFADNVACKDFLIGFYYAAGTREFGEYLIYDIYVHAGYDVNKKMNNIIKSTDKFNNVGNVILPKLIFGFSKDIKIKEYIKNNIEKIVSEINYNDFILMQSDKIDNEFFTILY</sequence>
<protein>
    <submittedName>
        <fullName evidence="1">Uncharacterized protein</fullName>
    </submittedName>
</protein>
<dbReference type="AlphaFoldDB" id="A0A2S7FF86"/>
<organism evidence="1 2">
    <name type="scientific">Clostridium butyricum</name>
    <dbReference type="NCBI Taxonomy" id="1492"/>
    <lineage>
        <taxon>Bacteria</taxon>
        <taxon>Bacillati</taxon>
        <taxon>Bacillota</taxon>
        <taxon>Clostridia</taxon>
        <taxon>Eubacteriales</taxon>
        <taxon>Clostridiaceae</taxon>
        <taxon>Clostridium</taxon>
    </lineage>
</organism>
<accession>A0A2S7FF86</accession>